<feature type="region of interest" description="Disordered" evidence="1">
    <location>
        <begin position="134"/>
        <end position="180"/>
    </location>
</feature>
<organism evidence="2 3">
    <name type="scientific">Fructilactobacillus hinvesii</name>
    <dbReference type="NCBI Taxonomy" id="2940300"/>
    <lineage>
        <taxon>Bacteria</taxon>
        <taxon>Bacillati</taxon>
        <taxon>Bacillota</taxon>
        <taxon>Bacilli</taxon>
        <taxon>Lactobacillales</taxon>
        <taxon>Lactobacillaceae</taxon>
        <taxon>Fructilactobacillus</taxon>
    </lineage>
</organism>
<dbReference type="InterPro" id="IPR038141">
    <property type="entry name" value="YutD-like_sf"/>
</dbReference>
<dbReference type="Proteomes" id="UP001057025">
    <property type="component" value="Chromosome"/>
</dbReference>
<reference evidence="2" key="1">
    <citation type="submission" date="2022-05" db="EMBL/GenBank/DDBJ databases">
        <authorList>
            <person name="Oliphant S.A."/>
            <person name="Watson-Haigh N.S."/>
            <person name="Sumby K.M."/>
            <person name="Gardner J.M."/>
            <person name="Jiranek V."/>
        </authorList>
    </citation>
    <scope>NUCLEOTIDE SEQUENCE</scope>
    <source>
        <strain evidence="2">KI11_C11</strain>
    </source>
</reference>
<accession>A0ABY5BR85</accession>
<protein>
    <submittedName>
        <fullName evidence="2">YutD family protein</fullName>
    </submittedName>
</protein>
<dbReference type="EMBL" id="CP097118">
    <property type="protein sequence ID" value="USS87639.1"/>
    <property type="molecule type" value="Genomic_DNA"/>
</dbReference>
<feature type="compositionally biased region" description="Basic residues" evidence="1">
    <location>
        <begin position="138"/>
        <end position="149"/>
    </location>
</feature>
<gene>
    <name evidence="2" type="ORF">M3M39_05885</name>
</gene>
<proteinExistence type="predicted"/>
<evidence type="ECO:0000313" key="2">
    <source>
        <dbReference type="EMBL" id="USS87639.1"/>
    </source>
</evidence>
<evidence type="ECO:0000256" key="1">
    <source>
        <dbReference type="SAM" id="MobiDB-lite"/>
    </source>
</evidence>
<evidence type="ECO:0000313" key="3">
    <source>
        <dbReference type="Proteomes" id="UP001057025"/>
    </source>
</evidence>
<keyword evidence="3" id="KW-1185">Reference proteome</keyword>
<dbReference type="InterPro" id="IPR009370">
    <property type="entry name" value="YutD-like"/>
</dbReference>
<sequence length="180" mass="21459">MDHSQIEDLIEQRKEERTPYAEIQRVDETTLNINGHLYVIETNVRDAFDLGEFSNRFNGIFTHYDYIVGDWGYGQLRLAGFYRDDRNVSEELRYRTIQDYLLEVANLGTNYFIIKNLDPVVKSVGPRTNNYQISSRLKEKHGKRKRTTNRSRNQNRPAKSFQPGKHRRKRQFTIRQRSED</sequence>
<dbReference type="Pfam" id="PF06265">
    <property type="entry name" value="YutD-like"/>
    <property type="match status" value="1"/>
</dbReference>
<dbReference type="Gene3D" id="3.50.4.20">
    <property type="match status" value="1"/>
</dbReference>
<dbReference type="RefSeq" id="WP_252796930.1">
    <property type="nucleotide sequence ID" value="NZ_CP097118.1"/>
</dbReference>
<name>A0ABY5BR85_9LACO</name>